<dbReference type="GO" id="GO:0003700">
    <property type="term" value="F:DNA-binding transcription factor activity"/>
    <property type="evidence" value="ECO:0007669"/>
    <property type="project" value="InterPro"/>
</dbReference>
<organism evidence="7 8">
    <name type="scientific">Glycine soja</name>
    <name type="common">Wild soybean</name>
    <dbReference type="NCBI Taxonomy" id="3848"/>
    <lineage>
        <taxon>Eukaryota</taxon>
        <taxon>Viridiplantae</taxon>
        <taxon>Streptophyta</taxon>
        <taxon>Embryophyta</taxon>
        <taxon>Tracheophyta</taxon>
        <taxon>Spermatophyta</taxon>
        <taxon>Magnoliopsida</taxon>
        <taxon>eudicotyledons</taxon>
        <taxon>Gunneridae</taxon>
        <taxon>Pentapetalae</taxon>
        <taxon>rosids</taxon>
        <taxon>fabids</taxon>
        <taxon>Fabales</taxon>
        <taxon>Fabaceae</taxon>
        <taxon>Papilionoideae</taxon>
        <taxon>50 kb inversion clade</taxon>
        <taxon>NPAAA clade</taxon>
        <taxon>indigoferoid/millettioid clade</taxon>
        <taxon>Phaseoleae</taxon>
        <taxon>Glycine</taxon>
        <taxon>Glycine subgen. Soja</taxon>
    </lineage>
</organism>
<accession>A0A445JZF9</accession>
<comment type="subcellular location">
    <subcellularLocation>
        <location evidence="1">Nucleus</location>
    </subcellularLocation>
</comment>
<reference evidence="7 8" key="1">
    <citation type="submission" date="2018-09" db="EMBL/GenBank/DDBJ databases">
        <title>A high-quality reference genome of wild soybean provides a powerful tool to mine soybean genomes.</title>
        <authorList>
            <person name="Xie M."/>
            <person name="Chung C.Y.L."/>
            <person name="Li M.-W."/>
            <person name="Wong F.-L."/>
            <person name="Chan T.-F."/>
            <person name="Lam H.-M."/>
        </authorList>
    </citation>
    <scope>NUCLEOTIDE SEQUENCE [LARGE SCALE GENOMIC DNA]</scope>
    <source>
        <strain evidence="8">cv. W05</strain>
        <tissue evidence="7">Hypocotyl of etiolated seedlings</tissue>
    </source>
</reference>
<protein>
    <submittedName>
        <fullName evidence="7">Transcription factor bHLH30</fullName>
    </submittedName>
</protein>
<comment type="caution">
    <text evidence="7">The sequence shown here is derived from an EMBL/GenBank/DDBJ whole genome shotgun (WGS) entry which is preliminary data.</text>
</comment>
<name>A0A445JZF9_GLYSO</name>
<gene>
    <name evidence="7" type="ORF">D0Y65_018489</name>
</gene>
<evidence type="ECO:0000256" key="3">
    <source>
        <dbReference type="ARBA" id="ARBA00023125"/>
    </source>
</evidence>
<dbReference type="InterPro" id="IPR045847">
    <property type="entry name" value="AIG1-like"/>
</dbReference>
<keyword evidence="8" id="KW-1185">Reference proteome</keyword>
<evidence type="ECO:0000313" key="7">
    <source>
        <dbReference type="EMBL" id="RZC03859.1"/>
    </source>
</evidence>
<dbReference type="EMBL" id="QZWG01000007">
    <property type="protein sequence ID" value="RZC03859.1"/>
    <property type="molecule type" value="Genomic_DNA"/>
</dbReference>
<keyword evidence="2" id="KW-0805">Transcription regulation</keyword>
<sequence>MSIFMIGINDSSRPSLLTVVASLLLHHTSTRLVDVPTSFLLLFLLAAFCPIGQTIGNDVSASTSSTDFPHFSSSCLSASSSPTLSFSSSHFPPSCNLPSPSPLPSPPSCDLLLPSRTVAPRPSPSPFRDAQHPINKEIFMVLLKELILHLGDLYTIFITRSLQDQILSIRSLLKILTMVYSFYDKTSSSGSDISGLINPTLNNLGASNGVSRGGLSSPHSLVFESEKGELVKCPATAKVGKSEICEAKALAALKNHSEAERRRRERINAHLATLRGLVPSTEKMDKATLLAEVISQVKELKKNAMEASKGFLIPMDADEVKVEPYDDEGGDGSMSYCATICCDFRSEILSDLRQTLDSLPLHLVKAEISTLAGRMKNVFVFTCCKGNINNIDIEKCQALASTVHQALCSVLDKASATLDFSPRTSHASKRRRLCFIETSTSSCNHGSCLC</sequence>
<evidence type="ECO:0000313" key="8">
    <source>
        <dbReference type="Proteomes" id="UP000289340"/>
    </source>
</evidence>
<proteinExistence type="predicted"/>
<keyword evidence="4" id="KW-0804">Transcription</keyword>
<dbReference type="GO" id="GO:0005634">
    <property type="term" value="C:nucleus"/>
    <property type="evidence" value="ECO:0007669"/>
    <property type="project" value="UniProtKB-SubCell"/>
</dbReference>
<dbReference type="Pfam" id="PF00010">
    <property type="entry name" value="HLH"/>
    <property type="match status" value="1"/>
</dbReference>
<dbReference type="PANTHER" id="PTHR45844">
    <property type="entry name" value="TRANSCRIPTION FACTOR BHLH30"/>
    <property type="match status" value="1"/>
</dbReference>
<evidence type="ECO:0000256" key="2">
    <source>
        <dbReference type="ARBA" id="ARBA00023015"/>
    </source>
</evidence>
<keyword evidence="3" id="KW-0238">DNA-binding</keyword>
<dbReference type="Gene3D" id="4.10.280.10">
    <property type="entry name" value="Helix-loop-helix DNA-binding domain"/>
    <property type="match status" value="1"/>
</dbReference>
<dbReference type="PANTHER" id="PTHR45844:SF9">
    <property type="entry name" value="OS09G0463900 PROTEIN"/>
    <property type="match status" value="1"/>
</dbReference>
<evidence type="ECO:0000256" key="1">
    <source>
        <dbReference type="ARBA" id="ARBA00004123"/>
    </source>
</evidence>
<dbReference type="InterPro" id="IPR036638">
    <property type="entry name" value="HLH_DNA-bd_sf"/>
</dbReference>
<feature type="domain" description="BHLH" evidence="6">
    <location>
        <begin position="251"/>
        <end position="300"/>
    </location>
</feature>
<evidence type="ECO:0000259" key="6">
    <source>
        <dbReference type="PROSITE" id="PS50888"/>
    </source>
</evidence>
<evidence type="ECO:0000256" key="5">
    <source>
        <dbReference type="ARBA" id="ARBA00023242"/>
    </source>
</evidence>
<dbReference type="SUPFAM" id="SSF47459">
    <property type="entry name" value="HLH, helix-loop-helix DNA-binding domain"/>
    <property type="match status" value="1"/>
</dbReference>
<keyword evidence="5" id="KW-0539">Nucleus</keyword>
<dbReference type="PROSITE" id="PS50888">
    <property type="entry name" value="BHLH"/>
    <property type="match status" value="1"/>
</dbReference>
<dbReference type="Proteomes" id="UP000289340">
    <property type="component" value="Chromosome 7"/>
</dbReference>
<dbReference type="AlphaFoldDB" id="A0A445JZF9"/>
<evidence type="ECO:0000256" key="4">
    <source>
        <dbReference type="ARBA" id="ARBA00023163"/>
    </source>
</evidence>
<dbReference type="InterPro" id="IPR011598">
    <property type="entry name" value="bHLH_dom"/>
</dbReference>
<dbReference type="GO" id="GO:0003677">
    <property type="term" value="F:DNA binding"/>
    <property type="evidence" value="ECO:0007669"/>
    <property type="project" value="UniProtKB-KW"/>
</dbReference>
<dbReference type="GO" id="GO:0046983">
    <property type="term" value="F:protein dimerization activity"/>
    <property type="evidence" value="ECO:0007669"/>
    <property type="project" value="InterPro"/>
</dbReference>
<dbReference type="SMART" id="SM00353">
    <property type="entry name" value="HLH"/>
    <property type="match status" value="1"/>
</dbReference>